<dbReference type="PROSITE" id="PS50975">
    <property type="entry name" value="ATP_GRASP"/>
    <property type="match status" value="1"/>
</dbReference>
<comment type="caution">
    <text evidence="3">The sequence shown here is derived from an EMBL/GenBank/DDBJ whole genome shotgun (WGS) entry which is preliminary data.</text>
</comment>
<dbReference type="AlphaFoldDB" id="A0A2U1E382"/>
<accession>A0A2U1E382</accession>
<dbReference type="GO" id="GO:0005524">
    <property type="term" value="F:ATP binding"/>
    <property type="evidence" value="ECO:0007669"/>
    <property type="project" value="UniProtKB-UniRule"/>
</dbReference>
<sequence>MDFLPVILGTDINTYSMARSVHMAYNKKSVSLGVKRLKYTDASKIVEVITYPDFDSAGFMDGINDFLENKLKNYGDVKPILIPCSDGYAKLVIEHSDELSKNFLFNVPSLELQRKLENKIDFYDICEKYNLPYPKTWVIKKADEFATLDLKYPIAIKANDSISYAALSFAGKKKAYRADSKEEAKNIVDIVYKSGYTGELIIQDFIPGDSKVMGVLNAYVNTKGEVTLMSYAKCVLDECLPTQIGNYNALFTVDNPELYDMVEKFLKEIGYRGFANFDFKFDTRDNKYKLFEINLRQGRSSFVVTAAGENLAYHLIEDVFYKKDLPQKRVTNHALWLFCAKSVLKKYADREDLELIKDYIKDAAYTCDYKKDRTPKRIMHHLRRIFSTKKYYPKYMGR</sequence>
<reference evidence="3 4" key="1">
    <citation type="submission" date="2018-04" db="EMBL/GenBank/DDBJ databases">
        <title>Genomic Encyclopedia of Type Strains, Phase IV (KMG-IV): sequencing the most valuable type-strain genomes for metagenomic binning, comparative biology and taxonomic classification.</title>
        <authorList>
            <person name="Goeker M."/>
        </authorList>
    </citation>
    <scope>NUCLEOTIDE SEQUENCE [LARGE SCALE GENOMIC DNA]</scope>
    <source>
        <strain evidence="3 4">DSM 20705</strain>
    </source>
</reference>
<evidence type="ECO:0000256" key="1">
    <source>
        <dbReference type="PROSITE-ProRule" id="PRU00409"/>
    </source>
</evidence>
<gene>
    <name evidence="3" type="ORF">C7381_105114</name>
</gene>
<feature type="domain" description="ATP-grasp" evidence="2">
    <location>
        <begin position="123"/>
        <end position="320"/>
    </location>
</feature>
<evidence type="ECO:0000259" key="2">
    <source>
        <dbReference type="PROSITE" id="PS50975"/>
    </source>
</evidence>
<keyword evidence="1" id="KW-0067">ATP-binding</keyword>
<protein>
    <submittedName>
        <fullName evidence="3">D-aspartate ligase</fullName>
    </submittedName>
</protein>
<keyword evidence="1" id="KW-0547">Nucleotide-binding</keyword>
<name>A0A2U1E382_9FIRM</name>
<evidence type="ECO:0000313" key="4">
    <source>
        <dbReference type="Proteomes" id="UP000245793"/>
    </source>
</evidence>
<dbReference type="Proteomes" id="UP000245793">
    <property type="component" value="Unassembled WGS sequence"/>
</dbReference>
<dbReference type="EMBL" id="QEKV01000005">
    <property type="protein sequence ID" value="PVY94408.1"/>
    <property type="molecule type" value="Genomic_DNA"/>
</dbReference>
<evidence type="ECO:0000313" key="3">
    <source>
        <dbReference type="EMBL" id="PVY94408.1"/>
    </source>
</evidence>
<dbReference type="GO" id="GO:0046872">
    <property type="term" value="F:metal ion binding"/>
    <property type="evidence" value="ECO:0007669"/>
    <property type="project" value="InterPro"/>
</dbReference>
<dbReference type="SUPFAM" id="SSF56059">
    <property type="entry name" value="Glutathione synthetase ATP-binding domain-like"/>
    <property type="match status" value="1"/>
</dbReference>
<dbReference type="InterPro" id="IPR011761">
    <property type="entry name" value="ATP-grasp"/>
</dbReference>
<dbReference type="RefSeq" id="WP_116480179.1">
    <property type="nucleotide sequence ID" value="NZ_QEKV01000005.1"/>
</dbReference>
<proteinExistence type="predicted"/>
<dbReference type="Gene3D" id="3.30.470.20">
    <property type="entry name" value="ATP-grasp fold, B domain"/>
    <property type="match status" value="1"/>
</dbReference>
<organism evidence="3 4">
    <name type="scientific">Ezakiella coagulans</name>
    <dbReference type="NCBI Taxonomy" id="46507"/>
    <lineage>
        <taxon>Bacteria</taxon>
        <taxon>Bacillati</taxon>
        <taxon>Bacillota</taxon>
        <taxon>Tissierellia</taxon>
        <taxon>Ezakiella</taxon>
    </lineage>
</organism>
<keyword evidence="3" id="KW-0436">Ligase</keyword>
<dbReference type="GO" id="GO:0016874">
    <property type="term" value="F:ligase activity"/>
    <property type="evidence" value="ECO:0007669"/>
    <property type="project" value="UniProtKB-KW"/>
</dbReference>
<keyword evidence="4" id="KW-1185">Reference proteome</keyword>